<evidence type="ECO:0000313" key="3">
    <source>
        <dbReference type="Proteomes" id="UP001341840"/>
    </source>
</evidence>
<proteinExistence type="predicted"/>
<feature type="compositionally biased region" description="Basic and acidic residues" evidence="1">
    <location>
        <begin position="142"/>
        <end position="156"/>
    </location>
</feature>
<dbReference type="EMBL" id="JASCZI010272076">
    <property type="protein sequence ID" value="MED6219906.1"/>
    <property type="molecule type" value="Genomic_DNA"/>
</dbReference>
<sequence length="198" mass="22218">MGMPYFFYSIYAWPSRRRASEVDFQAISPKPWAKCPLKKPVPSFTEGRGELEVAISPIPRASWLLLCTPCGDLKILILMNLGELGKKEVTRLLYRMPVAMQDIGGSSSSFNHVESGRGININEGPRRPNPRASSHSPNYVNRPERAPHHEVPPFEDHAGASMMHSLERDDVQFGGLTVTTGKTRSLFRKYSHLLLNQS</sequence>
<accession>A0ABU6ZD68</accession>
<name>A0ABU6ZD68_9FABA</name>
<dbReference type="Proteomes" id="UP001341840">
    <property type="component" value="Unassembled WGS sequence"/>
</dbReference>
<reference evidence="2 3" key="1">
    <citation type="journal article" date="2023" name="Plants (Basel)">
        <title>Bridging the Gap: Combining Genomics and Transcriptomics Approaches to Understand Stylosanthes scabra, an Orphan Legume from the Brazilian Caatinga.</title>
        <authorList>
            <person name="Ferreira-Neto J.R.C."/>
            <person name="da Silva M.D."/>
            <person name="Binneck E."/>
            <person name="de Melo N.F."/>
            <person name="da Silva R.H."/>
            <person name="de Melo A.L.T.M."/>
            <person name="Pandolfi V."/>
            <person name="Bustamante F.O."/>
            <person name="Brasileiro-Vidal A.C."/>
            <person name="Benko-Iseppon A.M."/>
        </authorList>
    </citation>
    <scope>NUCLEOTIDE SEQUENCE [LARGE SCALE GENOMIC DNA]</scope>
    <source>
        <tissue evidence="2">Leaves</tissue>
    </source>
</reference>
<keyword evidence="3" id="KW-1185">Reference proteome</keyword>
<gene>
    <name evidence="2" type="ORF">PIB30_040186</name>
</gene>
<protein>
    <submittedName>
        <fullName evidence="2">Uncharacterized protein</fullName>
    </submittedName>
</protein>
<feature type="region of interest" description="Disordered" evidence="1">
    <location>
        <begin position="114"/>
        <end position="156"/>
    </location>
</feature>
<evidence type="ECO:0000313" key="2">
    <source>
        <dbReference type="EMBL" id="MED6219906.1"/>
    </source>
</evidence>
<comment type="caution">
    <text evidence="2">The sequence shown here is derived from an EMBL/GenBank/DDBJ whole genome shotgun (WGS) entry which is preliminary data.</text>
</comment>
<evidence type="ECO:0000256" key="1">
    <source>
        <dbReference type="SAM" id="MobiDB-lite"/>
    </source>
</evidence>
<organism evidence="2 3">
    <name type="scientific">Stylosanthes scabra</name>
    <dbReference type="NCBI Taxonomy" id="79078"/>
    <lineage>
        <taxon>Eukaryota</taxon>
        <taxon>Viridiplantae</taxon>
        <taxon>Streptophyta</taxon>
        <taxon>Embryophyta</taxon>
        <taxon>Tracheophyta</taxon>
        <taxon>Spermatophyta</taxon>
        <taxon>Magnoliopsida</taxon>
        <taxon>eudicotyledons</taxon>
        <taxon>Gunneridae</taxon>
        <taxon>Pentapetalae</taxon>
        <taxon>rosids</taxon>
        <taxon>fabids</taxon>
        <taxon>Fabales</taxon>
        <taxon>Fabaceae</taxon>
        <taxon>Papilionoideae</taxon>
        <taxon>50 kb inversion clade</taxon>
        <taxon>dalbergioids sensu lato</taxon>
        <taxon>Dalbergieae</taxon>
        <taxon>Pterocarpus clade</taxon>
        <taxon>Stylosanthes</taxon>
    </lineage>
</organism>